<dbReference type="PANTHER" id="PTHR36334:SF1">
    <property type="entry name" value="PROTEIN, PUTATIVE (DUF2358)-RELATED"/>
    <property type="match status" value="1"/>
</dbReference>
<evidence type="ECO:0000313" key="2">
    <source>
        <dbReference type="Proteomes" id="UP001174677"/>
    </source>
</evidence>
<dbReference type="Proteomes" id="UP001174677">
    <property type="component" value="Chromosome 10"/>
</dbReference>
<dbReference type="PANTHER" id="PTHR36334">
    <property type="entry name" value="PROTEIN, PUTATIVE (DUF2358)-RELATED"/>
    <property type="match status" value="1"/>
</dbReference>
<proteinExistence type="predicted"/>
<keyword evidence="2" id="KW-1185">Reference proteome</keyword>
<name>A0ABQ9LP06_HEVBR</name>
<dbReference type="EMBL" id="JARPOI010000010">
    <property type="protein sequence ID" value="KAJ9169260.1"/>
    <property type="molecule type" value="Genomic_DNA"/>
</dbReference>
<gene>
    <name evidence="1" type="ORF">P3X46_017469</name>
</gene>
<dbReference type="Pfam" id="PF10184">
    <property type="entry name" value="DUF2358"/>
    <property type="match status" value="1"/>
</dbReference>
<accession>A0ABQ9LP06</accession>
<evidence type="ECO:0000313" key="1">
    <source>
        <dbReference type="EMBL" id="KAJ9169260.1"/>
    </source>
</evidence>
<reference evidence="1 2" key="1">
    <citation type="journal article" date="2023" name="Plant Biotechnol. J.">
        <title>Chromosome-level wild Hevea brasiliensis genome provides new tools for genomic-assisted breeding and valuable loci to elevate rubber yield.</title>
        <authorList>
            <person name="Cheng H."/>
            <person name="Song X."/>
            <person name="Hu Y."/>
            <person name="Wu T."/>
            <person name="Yang Q."/>
            <person name="An Z."/>
            <person name="Feng S."/>
            <person name="Deng Z."/>
            <person name="Wu W."/>
            <person name="Zeng X."/>
            <person name="Tu M."/>
            <person name="Wang X."/>
            <person name="Huang H."/>
        </authorList>
    </citation>
    <scope>NUCLEOTIDE SEQUENCE [LARGE SCALE GENOMIC DNA]</scope>
    <source>
        <strain evidence="1">MT/VB/25A 57/8</strain>
    </source>
</reference>
<comment type="caution">
    <text evidence="1">The sequence shown here is derived from an EMBL/GenBank/DDBJ whole genome shotgun (WGS) entry which is preliminary data.</text>
</comment>
<evidence type="ECO:0008006" key="3">
    <source>
        <dbReference type="Google" id="ProtNLM"/>
    </source>
</evidence>
<protein>
    <recommendedName>
        <fullName evidence="3">Plastid lipid-associated protein/fibrillin conserved domain-containing protein</fullName>
    </recommendedName>
</protein>
<organism evidence="1 2">
    <name type="scientific">Hevea brasiliensis</name>
    <name type="common">Para rubber tree</name>
    <name type="synonym">Siphonia brasiliensis</name>
    <dbReference type="NCBI Taxonomy" id="3981"/>
    <lineage>
        <taxon>Eukaryota</taxon>
        <taxon>Viridiplantae</taxon>
        <taxon>Streptophyta</taxon>
        <taxon>Embryophyta</taxon>
        <taxon>Tracheophyta</taxon>
        <taxon>Spermatophyta</taxon>
        <taxon>Magnoliopsida</taxon>
        <taxon>eudicotyledons</taxon>
        <taxon>Gunneridae</taxon>
        <taxon>Pentapetalae</taxon>
        <taxon>rosids</taxon>
        <taxon>fabids</taxon>
        <taxon>Malpighiales</taxon>
        <taxon>Euphorbiaceae</taxon>
        <taxon>Crotonoideae</taxon>
        <taxon>Micrandreae</taxon>
        <taxon>Hevea</taxon>
    </lineage>
</organism>
<sequence>MSSSASSAVATFSASFATTGGGFHRQSRHSKCIITSRPFTSSHHHSFSLRVTNDSNRTELSPDPAIERSEADKIVDGMDFGELCNEFECISSPLVESTARQLARDILELRQGNRALGTFAVSVRYKDPVRSFTGREKYKRPLWVTGALDNPSVSVQEMVMLSTSVLSIKWTIKGKPKSLVADIGGDLIIKVNSRFTLNQISGQVIEHQEFWDLSASSPIAEAFFWASRRLFATIETGKDLADLLKSLSRRLPTQKENLEIYPDPSGDPTKGRRLPKRCISDCTISCGPLLRRTVLEDNLVKPVLSSPRSAIHLSL</sequence>
<dbReference type="InterPro" id="IPR018790">
    <property type="entry name" value="DUF2358"/>
</dbReference>